<reference evidence="3 4" key="1">
    <citation type="submission" date="2020-04" db="EMBL/GenBank/DDBJ databases">
        <authorList>
            <consortium name="Desulfovibrio sp. FSS-1 genome sequencing consortium"/>
            <person name="Shimoshige H."/>
            <person name="Kobayashi H."/>
            <person name="Maekawa T."/>
        </authorList>
    </citation>
    <scope>NUCLEOTIDE SEQUENCE [LARGE SCALE GENOMIC DNA]</scope>
    <source>
        <strain evidence="3 4">SIID29052-01</strain>
    </source>
</reference>
<dbReference type="AlphaFoldDB" id="A0A6V8M2V4"/>
<dbReference type="Proteomes" id="UP000494245">
    <property type="component" value="Unassembled WGS sequence"/>
</dbReference>
<protein>
    <recommendedName>
        <fullName evidence="5">Zinc resistance-associated protein</fullName>
    </recommendedName>
</protein>
<name>A0A6V8M2V4_9BACT</name>
<evidence type="ECO:0008006" key="5">
    <source>
        <dbReference type="Google" id="ProtNLM"/>
    </source>
</evidence>
<sequence>MSKTSRFIQVFAGFALAFLVGAAAMAQDKAHKPGADHAAQPAATAAAPASAPAKPAVFAPGAPHWIHSLPADKQDAARSIWLADGRLIAGHKEMLKAKRHELKALLALPGTDDKAVAAVVKEISATEEKLLNAQISLRRKLEKEGIPTWALPGFDGKDDNCAMMGDGDGKGKMGMMGMMGGDGKGHEGHNGQAKPAEAPKAQ</sequence>
<feature type="signal peptide" evidence="2">
    <location>
        <begin position="1"/>
        <end position="26"/>
    </location>
</feature>
<dbReference type="EMBL" id="BLTE01000012">
    <property type="protein sequence ID" value="GFK94775.1"/>
    <property type="molecule type" value="Genomic_DNA"/>
</dbReference>
<keyword evidence="2" id="KW-0732">Signal</keyword>
<feature type="region of interest" description="Disordered" evidence="1">
    <location>
        <begin position="180"/>
        <end position="202"/>
    </location>
</feature>
<accession>A0A6V8M2V4</accession>
<organism evidence="3 4">
    <name type="scientific">Fundidesulfovibrio magnetotacticus</name>
    <dbReference type="NCBI Taxonomy" id="2730080"/>
    <lineage>
        <taxon>Bacteria</taxon>
        <taxon>Pseudomonadati</taxon>
        <taxon>Thermodesulfobacteriota</taxon>
        <taxon>Desulfovibrionia</taxon>
        <taxon>Desulfovibrionales</taxon>
        <taxon>Desulfovibrionaceae</taxon>
        <taxon>Fundidesulfovibrio</taxon>
    </lineage>
</organism>
<reference evidence="3 4" key="2">
    <citation type="submission" date="2020-05" db="EMBL/GenBank/DDBJ databases">
        <title>Draft genome sequence of Desulfovibrio sp. strainFSS-1.</title>
        <authorList>
            <person name="Shimoshige H."/>
            <person name="Kobayashi H."/>
            <person name="Maekawa T."/>
        </authorList>
    </citation>
    <scope>NUCLEOTIDE SEQUENCE [LARGE SCALE GENOMIC DNA]</scope>
    <source>
        <strain evidence="3 4">SIID29052-01</strain>
    </source>
</reference>
<keyword evidence="4" id="KW-1185">Reference proteome</keyword>
<feature type="chain" id="PRO_5028833427" description="Zinc resistance-associated protein" evidence="2">
    <location>
        <begin position="27"/>
        <end position="202"/>
    </location>
</feature>
<evidence type="ECO:0000256" key="2">
    <source>
        <dbReference type="SAM" id="SignalP"/>
    </source>
</evidence>
<evidence type="ECO:0000313" key="3">
    <source>
        <dbReference type="EMBL" id="GFK94775.1"/>
    </source>
</evidence>
<gene>
    <name evidence="3" type="ORF">NNJEOMEG_02623</name>
</gene>
<dbReference type="Gene3D" id="1.20.120.1490">
    <property type="match status" value="1"/>
</dbReference>
<proteinExistence type="predicted"/>
<dbReference type="RefSeq" id="WP_173085183.1">
    <property type="nucleotide sequence ID" value="NZ_BLTE01000012.1"/>
</dbReference>
<evidence type="ECO:0000313" key="4">
    <source>
        <dbReference type="Proteomes" id="UP000494245"/>
    </source>
</evidence>
<evidence type="ECO:0000256" key="1">
    <source>
        <dbReference type="SAM" id="MobiDB-lite"/>
    </source>
</evidence>
<comment type="caution">
    <text evidence="3">The sequence shown here is derived from an EMBL/GenBank/DDBJ whole genome shotgun (WGS) entry which is preliminary data.</text>
</comment>